<keyword evidence="4" id="KW-1185">Reference proteome</keyword>
<dbReference type="GO" id="GO:0000127">
    <property type="term" value="C:transcription factor TFIIIC complex"/>
    <property type="evidence" value="ECO:0007669"/>
    <property type="project" value="InterPro"/>
</dbReference>
<dbReference type="PANTHER" id="PTHR15496">
    <property type="entry name" value="GENERAL TRANSCRIPTION FACTOR 3C POLYPEPTIDE 4 FAMILY"/>
    <property type="match status" value="1"/>
</dbReference>
<dbReference type="OrthoDB" id="421374at2759"/>
<sequence>MNVYTILSVPTVISFPSPRCLRWSSGGQLVFITKSAVYILTPDHGINFDNESLIKSSIPKDLLGSQQPVAWFRTMVQDDKLMDGTRWPDLSQAWGAVSLGSIDASIMGAECSPSTVSNDGQSVVAVMTSNMDISLWKADKNYLKGEWKRIVDVTPMLLAHYGALGSADPSLASILRSQSTCMCWMSQPDFGMVPHPPIDGSLLVVGNRGGSLTFIRYGNSNATRILETVQVASGWVTQLGASDWTMIPDKKCTSYLAFGKGDGAVGLVKLEQTAILQETRFAFTTKYAVALSTELLQEPIIPSDNAGITAIEWIATTQGAVILIVCKPGVVYLWSPPESPGMAWTGVRSLDFELQKISSAASMYHPASGVSYAGTDDTLTLSLFDGSIHVIHQVTSNPQWTPPTVDTSWTSSKLSRTCRSIFNKVESGAIDDKVMNRISGFCSYDNSSSFVWAHESSVPSDFSYKHDAKHSSTIVAARLAEPIDDSEFLRRLEATLSLKCSVRRSISLNELRPIFFGLHNQRRLESVHDRLLGVLQKATEDYSLSVTVPVLEVPMTDEIRDSFRESLTLHLFGWAETSSLRMRLALADFMWKFSMTEKHRTECGQVAQGILNAISQRTLRTLIRHVSSAVSGLTADDIPFIMRLIVQSLLPGCPPDLSGEGQALSLSTQHLIPREDGPTPTNNDFTEQCPACHVAIPLEDINSAVCPNGHHWSRCSITTFILSTPWVRTCVGCSRKALLPPSVSRANTGAVQLPPLAKGWVVTELLETVHQCLFCNNTFVSLL</sequence>
<name>A0A8H6I7U4_9AGAR</name>
<organism evidence="3 4">
    <name type="scientific">Ephemerocybe angulata</name>
    <dbReference type="NCBI Taxonomy" id="980116"/>
    <lineage>
        <taxon>Eukaryota</taxon>
        <taxon>Fungi</taxon>
        <taxon>Dikarya</taxon>
        <taxon>Basidiomycota</taxon>
        <taxon>Agaricomycotina</taxon>
        <taxon>Agaricomycetes</taxon>
        <taxon>Agaricomycetidae</taxon>
        <taxon>Agaricales</taxon>
        <taxon>Agaricineae</taxon>
        <taxon>Psathyrellaceae</taxon>
        <taxon>Ephemerocybe</taxon>
    </lineage>
</organism>
<reference evidence="3 4" key="1">
    <citation type="submission" date="2020-07" db="EMBL/GenBank/DDBJ databases">
        <title>Comparative genomics of pyrophilous fungi reveals a link between fire events and developmental genes.</title>
        <authorList>
            <consortium name="DOE Joint Genome Institute"/>
            <person name="Steindorff A.S."/>
            <person name="Carver A."/>
            <person name="Calhoun S."/>
            <person name="Stillman K."/>
            <person name="Liu H."/>
            <person name="Lipzen A."/>
            <person name="Pangilinan J."/>
            <person name="Labutti K."/>
            <person name="Bruns T.D."/>
            <person name="Grigoriev I.V."/>
        </authorList>
    </citation>
    <scope>NUCLEOTIDE SEQUENCE [LARGE SCALE GENOMIC DNA]</scope>
    <source>
        <strain evidence="3 4">CBS 144469</strain>
    </source>
</reference>
<proteinExistence type="predicted"/>
<dbReference type="GO" id="GO:0004402">
    <property type="term" value="F:histone acetyltransferase activity"/>
    <property type="evidence" value="ECO:0007669"/>
    <property type="project" value="InterPro"/>
</dbReference>
<dbReference type="Pfam" id="PF12657">
    <property type="entry name" value="TFIIIC_delta"/>
    <property type="match status" value="1"/>
</dbReference>
<dbReference type="Proteomes" id="UP000521943">
    <property type="component" value="Unassembled WGS sequence"/>
</dbReference>
<dbReference type="InterPro" id="IPR011047">
    <property type="entry name" value="Quinoprotein_ADH-like_sf"/>
</dbReference>
<dbReference type="EMBL" id="JACGCI010000012">
    <property type="protein sequence ID" value="KAF6760530.1"/>
    <property type="molecule type" value="Genomic_DNA"/>
</dbReference>
<comment type="caution">
    <text evidence="3">The sequence shown here is derived from an EMBL/GenBank/DDBJ whole genome shotgun (WGS) entry which is preliminary data.</text>
</comment>
<dbReference type="InterPro" id="IPR024761">
    <property type="entry name" value="TFIIIC_delta_N"/>
</dbReference>
<dbReference type="Pfam" id="PF12660">
    <property type="entry name" value="zf-TFIIIC"/>
    <property type="match status" value="1"/>
</dbReference>
<gene>
    <name evidence="3" type="ORF">DFP72DRAFT_959836</name>
</gene>
<dbReference type="SUPFAM" id="SSF50998">
    <property type="entry name" value="Quinoprotein alcohol dehydrogenase-like"/>
    <property type="match status" value="1"/>
</dbReference>
<evidence type="ECO:0000259" key="2">
    <source>
        <dbReference type="Pfam" id="PF12660"/>
    </source>
</evidence>
<feature type="domain" description="Transcription factor IIIC putative zinc-finger" evidence="2">
    <location>
        <begin position="681"/>
        <end position="779"/>
    </location>
</feature>
<protein>
    <submittedName>
        <fullName evidence="3">Transcription factor IIIC subunit delta N-term-domain-containing protein</fullName>
    </submittedName>
</protein>
<evidence type="ECO:0000313" key="3">
    <source>
        <dbReference type="EMBL" id="KAF6760530.1"/>
    </source>
</evidence>
<dbReference type="InterPro" id="IPR044230">
    <property type="entry name" value="GTF3C4"/>
</dbReference>
<dbReference type="GO" id="GO:0006384">
    <property type="term" value="P:transcription initiation at RNA polymerase III promoter"/>
    <property type="evidence" value="ECO:0007669"/>
    <property type="project" value="InterPro"/>
</dbReference>
<evidence type="ECO:0000313" key="4">
    <source>
        <dbReference type="Proteomes" id="UP000521943"/>
    </source>
</evidence>
<evidence type="ECO:0000259" key="1">
    <source>
        <dbReference type="Pfam" id="PF12657"/>
    </source>
</evidence>
<feature type="domain" description="Transcription factor IIIC 90kDa subunit N-terminal" evidence="1">
    <location>
        <begin position="23"/>
        <end position="402"/>
    </location>
</feature>
<dbReference type="AlphaFoldDB" id="A0A8H6I7U4"/>
<dbReference type="InterPro" id="IPR024764">
    <property type="entry name" value="TFIIIC_Znf"/>
</dbReference>
<dbReference type="PANTHER" id="PTHR15496:SF2">
    <property type="entry name" value="GENERAL TRANSCRIPTION FACTOR 3C POLYPEPTIDE 4"/>
    <property type="match status" value="1"/>
</dbReference>
<accession>A0A8H6I7U4</accession>